<dbReference type="Gene3D" id="3.40.50.150">
    <property type="entry name" value="Vaccinia Virus protein VP39"/>
    <property type="match status" value="1"/>
</dbReference>
<gene>
    <name evidence="1" type="ORF">H5P28_06895</name>
</gene>
<organism evidence="1 2">
    <name type="scientific">Ruficoccus amylovorans</name>
    <dbReference type="NCBI Taxonomy" id="1804625"/>
    <lineage>
        <taxon>Bacteria</taxon>
        <taxon>Pseudomonadati</taxon>
        <taxon>Verrucomicrobiota</taxon>
        <taxon>Opitutia</taxon>
        <taxon>Puniceicoccales</taxon>
        <taxon>Cerasicoccaceae</taxon>
        <taxon>Ruficoccus</taxon>
    </lineage>
</organism>
<dbReference type="GO" id="GO:0032259">
    <property type="term" value="P:methylation"/>
    <property type="evidence" value="ECO:0007669"/>
    <property type="project" value="UniProtKB-KW"/>
</dbReference>
<sequence>MKSTVQPAPVSMTALAQKMIAEVIRPGDLAIDATVGNGLDTFFLADQVGPGGNVVGFDIQEIAHLRTSVILGEAGLLSRVKLVHTGHEHLAEHLPAASHGKVKAIMFNLGYLPRGDKSVITVPQTTIPALHAAARCLCPGGRMSVLIYPGHEGGTEEASAVEQWAQSLSRVDFDLELIAAPRHTATSPRLLVVTRR</sequence>
<keyword evidence="1" id="KW-0489">Methyltransferase</keyword>
<evidence type="ECO:0000313" key="2">
    <source>
        <dbReference type="Proteomes" id="UP000546464"/>
    </source>
</evidence>
<dbReference type="EMBL" id="JACHVB010000020">
    <property type="protein sequence ID" value="MBC2593986.1"/>
    <property type="molecule type" value="Genomic_DNA"/>
</dbReference>
<protein>
    <submittedName>
        <fullName evidence="1">rRNA methyltransferase</fullName>
    </submittedName>
</protein>
<name>A0A842HEA0_9BACT</name>
<dbReference type="SUPFAM" id="SSF53335">
    <property type="entry name" value="S-adenosyl-L-methionine-dependent methyltransferases"/>
    <property type="match status" value="1"/>
</dbReference>
<dbReference type="RefSeq" id="WP_185674971.1">
    <property type="nucleotide sequence ID" value="NZ_JACHVB010000020.1"/>
</dbReference>
<dbReference type="Pfam" id="PF06962">
    <property type="entry name" value="rRNA_methylase"/>
    <property type="match status" value="1"/>
</dbReference>
<dbReference type="AlphaFoldDB" id="A0A842HEA0"/>
<dbReference type="InterPro" id="IPR010719">
    <property type="entry name" value="MnmM_MeTrfase"/>
</dbReference>
<dbReference type="GO" id="GO:0008168">
    <property type="term" value="F:methyltransferase activity"/>
    <property type="evidence" value="ECO:0007669"/>
    <property type="project" value="UniProtKB-KW"/>
</dbReference>
<dbReference type="CDD" id="cd02440">
    <property type="entry name" value="AdoMet_MTases"/>
    <property type="match status" value="1"/>
</dbReference>
<comment type="caution">
    <text evidence="1">The sequence shown here is derived from an EMBL/GenBank/DDBJ whole genome shotgun (WGS) entry which is preliminary data.</text>
</comment>
<proteinExistence type="predicted"/>
<keyword evidence="1" id="KW-0808">Transferase</keyword>
<accession>A0A842HEA0</accession>
<dbReference type="PANTHER" id="PTHR35276:SF1">
    <property type="entry name" value="TRNA (MNM(5)S(2)U34)-METHYLTRANSFERASE, CHLOROPLASTIC"/>
    <property type="match status" value="1"/>
</dbReference>
<reference evidence="1 2" key="1">
    <citation type="submission" date="2020-07" db="EMBL/GenBank/DDBJ databases">
        <authorList>
            <person name="Feng X."/>
        </authorList>
    </citation>
    <scope>NUCLEOTIDE SEQUENCE [LARGE SCALE GENOMIC DNA]</scope>
    <source>
        <strain evidence="1 2">JCM31066</strain>
    </source>
</reference>
<evidence type="ECO:0000313" key="1">
    <source>
        <dbReference type="EMBL" id="MBC2593986.1"/>
    </source>
</evidence>
<keyword evidence="2" id="KW-1185">Reference proteome</keyword>
<dbReference type="Proteomes" id="UP000546464">
    <property type="component" value="Unassembled WGS sequence"/>
</dbReference>
<dbReference type="InterPro" id="IPR029063">
    <property type="entry name" value="SAM-dependent_MTases_sf"/>
</dbReference>
<dbReference type="PANTHER" id="PTHR35276">
    <property type="entry name" value="S-ADENOSYL-L-METHIONINE-DEPENDENT METHYLTRANSFERASES SUPERFAMILY PROTEIN"/>
    <property type="match status" value="1"/>
</dbReference>